<keyword evidence="1" id="KW-1133">Transmembrane helix</keyword>
<name>A0A8K0NZQ2_LADFU</name>
<keyword evidence="3" id="KW-1185">Reference proteome</keyword>
<organism evidence="2 3">
    <name type="scientific">Ladona fulva</name>
    <name type="common">Scarce chaser dragonfly</name>
    <name type="synonym">Libellula fulva</name>
    <dbReference type="NCBI Taxonomy" id="123851"/>
    <lineage>
        <taxon>Eukaryota</taxon>
        <taxon>Metazoa</taxon>
        <taxon>Ecdysozoa</taxon>
        <taxon>Arthropoda</taxon>
        <taxon>Hexapoda</taxon>
        <taxon>Insecta</taxon>
        <taxon>Pterygota</taxon>
        <taxon>Palaeoptera</taxon>
        <taxon>Odonata</taxon>
        <taxon>Epiprocta</taxon>
        <taxon>Anisoptera</taxon>
        <taxon>Libelluloidea</taxon>
        <taxon>Libellulidae</taxon>
        <taxon>Ladona</taxon>
    </lineage>
</organism>
<accession>A0A8K0NZQ2</accession>
<gene>
    <name evidence="2" type="ORF">J437_LFUL017149</name>
</gene>
<keyword evidence="1" id="KW-0472">Membrane</keyword>
<keyword evidence="1" id="KW-0812">Transmembrane</keyword>
<reference evidence="2" key="1">
    <citation type="submission" date="2013-04" db="EMBL/GenBank/DDBJ databases">
        <authorList>
            <person name="Qu J."/>
            <person name="Murali S.C."/>
            <person name="Bandaranaike D."/>
            <person name="Bellair M."/>
            <person name="Blankenburg K."/>
            <person name="Chao H."/>
            <person name="Dinh H."/>
            <person name="Doddapaneni H."/>
            <person name="Downs B."/>
            <person name="Dugan-Rocha S."/>
            <person name="Elkadiri S."/>
            <person name="Gnanaolivu R.D."/>
            <person name="Hernandez B."/>
            <person name="Javaid M."/>
            <person name="Jayaseelan J.C."/>
            <person name="Lee S."/>
            <person name="Li M."/>
            <person name="Ming W."/>
            <person name="Munidasa M."/>
            <person name="Muniz J."/>
            <person name="Nguyen L."/>
            <person name="Ongeri F."/>
            <person name="Osuji N."/>
            <person name="Pu L.-L."/>
            <person name="Puazo M."/>
            <person name="Qu C."/>
            <person name="Quiroz J."/>
            <person name="Raj R."/>
            <person name="Weissenberger G."/>
            <person name="Xin Y."/>
            <person name="Zou X."/>
            <person name="Han Y."/>
            <person name="Richards S."/>
            <person name="Worley K."/>
            <person name="Muzny D."/>
            <person name="Gibbs R."/>
        </authorList>
    </citation>
    <scope>NUCLEOTIDE SEQUENCE</scope>
    <source>
        <strain evidence="2">Sampled in the wild</strain>
    </source>
</reference>
<protein>
    <submittedName>
        <fullName evidence="2">Uncharacterized protein</fullName>
    </submittedName>
</protein>
<dbReference type="Proteomes" id="UP000792457">
    <property type="component" value="Unassembled WGS sequence"/>
</dbReference>
<dbReference type="AlphaFoldDB" id="A0A8K0NZQ2"/>
<proteinExistence type="predicted"/>
<evidence type="ECO:0000313" key="2">
    <source>
        <dbReference type="EMBL" id="KAG8230375.1"/>
    </source>
</evidence>
<feature type="transmembrane region" description="Helical" evidence="1">
    <location>
        <begin position="48"/>
        <end position="69"/>
    </location>
</feature>
<evidence type="ECO:0000313" key="3">
    <source>
        <dbReference type="Proteomes" id="UP000792457"/>
    </source>
</evidence>
<sequence length="163" mass="18170">MLIDASSSGCAISKVNGAARLITSSKTGQGSVKGRGSSMLLLASKPSFILLISTALLLLLFLSAAFLLYRISLIQNQFIENPLLSGGDHLTRFTGIASGKTERKKKMFLEGYNLCLFRYRPSIEEQLVKVKVTSWGKGETQRRVDREKKQQGRTTVMMYIRKY</sequence>
<evidence type="ECO:0000256" key="1">
    <source>
        <dbReference type="SAM" id="Phobius"/>
    </source>
</evidence>
<dbReference type="EMBL" id="KZ308482">
    <property type="protein sequence ID" value="KAG8230375.1"/>
    <property type="molecule type" value="Genomic_DNA"/>
</dbReference>
<comment type="caution">
    <text evidence="2">The sequence shown here is derived from an EMBL/GenBank/DDBJ whole genome shotgun (WGS) entry which is preliminary data.</text>
</comment>
<reference evidence="2" key="2">
    <citation type="submission" date="2017-10" db="EMBL/GenBank/DDBJ databases">
        <title>Ladona fulva Genome sequencing and assembly.</title>
        <authorList>
            <person name="Murali S."/>
            <person name="Richards S."/>
            <person name="Bandaranaike D."/>
            <person name="Bellair M."/>
            <person name="Blankenburg K."/>
            <person name="Chao H."/>
            <person name="Dinh H."/>
            <person name="Doddapaneni H."/>
            <person name="Dugan-Rocha S."/>
            <person name="Elkadiri S."/>
            <person name="Gnanaolivu R."/>
            <person name="Hernandez B."/>
            <person name="Skinner E."/>
            <person name="Javaid M."/>
            <person name="Lee S."/>
            <person name="Li M."/>
            <person name="Ming W."/>
            <person name="Munidasa M."/>
            <person name="Muniz J."/>
            <person name="Nguyen L."/>
            <person name="Hughes D."/>
            <person name="Osuji N."/>
            <person name="Pu L.-L."/>
            <person name="Puazo M."/>
            <person name="Qu C."/>
            <person name="Quiroz J."/>
            <person name="Raj R."/>
            <person name="Weissenberger G."/>
            <person name="Xin Y."/>
            <person name="Zou X."/>
            <person name="Han Y."/>
            <person name="Worley K."/>
            <person name="Muzny D."/>
            <person name="Gibbs R."/>
        </authorList>
    </citation>
    <scope>NUCLEOTIDE SEQUENCE</scope>
    <source>
        <strain evidence="2">Sampled in the wild</strain>
    </source>
</reference>